<protein>
    <submittedName>
        <fullName evidence="5">Transcriptional regulator, GntR family with LacI sensor</fullName>
    </submittedName>
</protein>
<dbReference type="CDD" id="cd07377">
    <property type="entry name" value="WHTH_GntR"/>
    <property type="match status" value="1"/>
</dbReference>
<evidence type="ECO:0000259" key="4">
    <source>
        <dbReference type="PROSITE" id="PS50949"/>
    </source>
</evidence>
<dbReference type="InterPro" id="IPR036390">
    <property type="entry name" value="WH_DNA-bd_sf"/>
</dbReference>
<reference evidence="5 6" key="2">
    <citation type="journal article" date="2011" name="J. Bacteriol.">
        <title>Complete genome sequences for the anaerobic, extremely thermophilic plant biomass-degrading bacteria Caldicellulosiruptor hydrothermalis, Caldicellulosiruptor kristjanssonii, Caldicellulosiruptor kronotskyensis, Caldicellulosiruptor owensenis, and Caldicellulosiruptor lactoaceticus.</title>
        <authorList>
            <person name="Blumer-Schuette S.E."/>
            <person name="Ozdemir I."/>
            <person name="Mistry D."/>
            <person name="Lucas S."/>
            <person name="Lapidus A."/>
            <person name="Cheng J.F."/>
            <person name="Goodwin L.A."/>
            <person name="Pitluck S."/>
            <person name="Land M.L."/>
            <person name="Hauser L.J."/>
            <person name="Woyke T."/>
            <person name="Mikhailova N."/>
            <person name="Pati A."/>
            <person name="Kyrpides N.C."/>
            <person name="Ivanova N."/>
            <person name="Detter J.C."/>
            <person name="Walston-Davenport K."/>
            <person name="Han S."/>
            <person name="Adams M.W."/>
            <person name="Kelly R.M."/>
        </authorList>
    </citation>
    <scope>NUCLEOTIDE SEQUENCE [LARGE SCALE GENOMIC DNA]</scope>
    <source>
        <strain evidence="6">DSM 18902 / VKM B-2412 / 2002</strain>
    </source>
</reference>
<reference key="1">
    <citation type="submission" date="2010-11" db="EMBL/GenBank/DDBJ databases">
        <title>Complete sequence of Caldicellulosiruptor kronotskyensis 2002.</title>
        <authorList>
            <consortium name="US DOE Joint Genome Institute"/>
            <person name="Lucas S."/>
            <person name="Copeland A."/>
            <person name="Lapidus A."/>
            <person name="Cheng J.-F."/>
            <person name="Bruce D."/>
            <person name="Goodwin L."/>
            <person name="Pitluck S."/>
            <person name="Davenport K."/>
            <person name="Detter J.C."/>
            <person name="Han C."/>
            <person name="Tapia R."/>
            <person name="Land M."/>
            <person name="Hauser L."/>
            <person name="Jeffries C."/>
            <person name="Kyrpides N."/>
            <person name="Ivanova N."/>
            <person name="Mikhailova N."/>
            <person name="Blumer-Schuette S.E."/>
            <person name="Kelly R.M."/>
            <person name="Woyke T."/>
        </authorList>
    </citation>
    <scope>NUCLEOTIDE SEQUENCE</scope>
    <source>
        <strain>2002</strain>
    </source>
</reference>
<dbReference type="InterPro" id="IPR046335">
    <property type="entry name" value="LacI/GalR-like_sensor"/>
</dbReference>
<evidence type="ECO:0000256" key="3">
    <source>
        <dbReference type="ARBA" id="ARBA00023163"/>
    </source>
</evidence>
<dbReference type="AlphaFoldDB" id="E4SE31"/>
<dbReference type="InterPro" id="IPR000524">
    <property type="entry name" value="Tscrpt_reg_HTH_GntR"/>
</dbReference>
<dbReference type="PATRIC" id="fig|632348.3.peg.446"/>
<dbReference type="InterPro" id="IPR033532">
    <property type="entry name" value="AraR_ligand_bind_dom"/>
</dbReference>
<dbReference type="GO" id="GO:0003700">
    <property type="term" value="F:DNA-binding transcription factor activity"/>
    <property type="evidence" value="ECO:0007669"/>
    <property type="project" value="InterPro"/>
</dbReference>
<proteinExistence type="predicted"/>
<evidence type="ECO:0000256" key="1">
    <source>
        <dbReference type="ARBA" id="ARBA00023015"/>
    </source>
</evidence>
<dbReference type="GO" id="GO:0000976">
    <property type="term" value="F:transcription cis-regulatory region binding"/>
    <property type="evidence" value="ECO:0007669"/>
    <property type="project" value="TreeGrafter"/>
</dbReference>
<feature type="domain" description="HTH gntR-type" evidence="4">
    <location>
        <begin position="16"/>
        <end position="84"/>
    </location>
</feature>
<sequence>MIKINLYIQDDGKMSKTKYELIKDFIIEGINSGKFKEGEKIYSENMLARKFKVSRHTVRRAIMELEFEGLLVSLKGRGTFVAKKSADSSKCIAVLTTFISDYIFPLIIRGIEKVIAHEGYGLLLFSTDNSYEFERYHLESIINNPNIDAVIIEPTKSALPSKNLELYKKLIQKDIPVIFINTILEEVTQNYIITKDQSAVYKLTTNLIKNGCKRLFGVFKGDDLQGIKRYRGFEKACKEANVEFDAIFFTSEEYNFVHKRAAEVISREKFDAVVCYNDKIALPLCVKLKEMGFRIPQDISVTGFDNSLLATLTDIKLTTVEHPKEKLGEMAAKATIAMIKKNKVHVSEEIECEIIYRNSTRGGIQECLKA</sequence>
<keyword evidence="1" id="KW-0805">Transcription regulation</keyword>
<accession>E4SE31</accession>
<gene>
    <name evidence="5" type="ordered locus">Calkro_0418</name>
</gene>
<dbReference type="Proteomes" id="UP000006835">
    <property type="component" value="Chromosome"/>
</dbReference>
<dbReference type="Gene3D" id="1.10.10.10">
    <property type="entry name" value="Winged helix-like DNA-binding domain superfamily/Winged helix DNA-binding domain"/>
    <property type="match status" value="1"/>
</dbReference>
<keyword evidence="2" id="KW-0238">DNA-binding</keyword>
<dbReference type="PANTHER" id="PTHR30146">
    <property type="entry name" value="LACI-RELATED TRANSCRIPTIONAL REPRESSOR"/>
    <property type="match status" value="1"/>
</dbReference>
<dbReference type="HOGENOM" id="CLU_037628_15_0_9"/>
<evidence type="ECO:0000313" key="5">
    <source>
        <dbReference type="EMBL" id="ADQ45318.1"/>
    </source>
</evidence>
<dbReference type="PRINTS" id="PR00035">
    <property type="entry name" value="HTHGNTR"/>
</dbReference>
<dbReference type="Gene3D" id="3.40.50.2300">
    <property type="match status" value="2"/>
</dbReference>
<keyword evidence="6" id="KW-1185">Reference proteome</keyword>
<dbReference type="RefSeq" id="WP_013429474.1">
    <property type="nucleotide sequence ID" value="NC_014720.1"/>
</dbReference>
<dbReference type="PANTHER" id="PTHR30146:SF150">
    <property type="entry name" value="ARABINOSE METABOLISM TRANSCRIPTIONAL REPRESSOR"/>
    <property type="match status" value="1"/>
</dbReference>
<dbReference type="Pfam" id="PF13377">
    <property type="entry name" value="Peripla_BP_3"/>
    <property type="match status" value="1"/>
</dbReference>
<dbReference type="SUPFAM" id="SSF53822">
    <property type="entry name" value="Periplasmic binding protein-like I"/>
    <property type="match status" value="1"/>
</dbReference>
<evidence type="ECO:0000313" key="6">
    <source>
        <dbReference type="Proteomes" id="UP000006835"/>
    </source>
</evidence>
<dbReference type="Pfam" id="PF00392">
    <property type="entry name" value="GntR"/>
    <property type="match status" value="1"/>
</dbReference>
<name>E4SE31_CALK2</name>
<dbReference type="InterPro" id="IPR036388">
    <property type="entry name" value="WH-like_DNA-bd_sf"/>
</dbReference>
<dbReference type="InterPro" id="IPR028082">
    <property type="entry name" value="Peripla_BP_I"/>
</dbReference>
<evidence type="ECO:0000256" key="2">
    <source>
        <dbReference type="ARBA" id="ARBA00023125"/>
    </source>
</evidence>
<organism evidence="5 6">
    <name type="scientific">Caldicellulosiruptor kronotskyensis (strain DSM 18902 / VKM B-2412 / 2002)</name>
    <dbReference type="NCBI Taxonomy" id="632348"/>
    <lineage>
        <taxon>Bacteria</taxon>
        <taxon>Bacillati</taxon>
        <taxon>Bacillota</taxon>
        <taxon>Bacillota incertae sedis</taxon>
        <taxon>Caldicellulosiruptorales</taxon>
        <taxon>Caldicellulosiruptoraceae</taxon>
        <taxon>Caldicellulosiruptor</taxon>
    </lineage>
</organism>
<keyword evidence="3" id="KW-0804">Transcription</keyword>
<dbReference type="OrthoDB" id="9813468at2"/>
<dbReference type="CDD" id="cd01541">
    <property type="entry name" value="PBP1_AraR"/>
    <property type="match status" value="1"/>
</dbReference>
<dbReference type="SMART" id="SM00345">
    <property type="entry name" value="HTH_GNTR"/>
    <property type="match status" value="1"/>
</dbReference>
<dbReference type="PROSITE" id="PS50949">
    <property type="entry name" value="HTH_GNTR"/>
    <property type="match status" value="1"/>
</dbReference>
<dbReference type="EMBL" id="CP002330">
    <property type="protein sequence ID" value="ADQ45318.1"/>
    <property type="molecule type" value="Genomic_DNA"/>
</dbReference>
<dbReference type="KEGG" id="ckn:Calkro_0418"/>
<dbReference type="SUPFAM" id="SSF46785">
    <property type="entry name" value="Winged helix' DNA-binding domain"/>
    <property type="match status" value="1"/>
</dbReference>